<dbReference type="RefSeq" id="WP_010410402.1">
    <property type="nucleotide sequence ID" value="NZ_MCRM02000035.1"/>
</dbReference>
<dbReference type="Proteomes" id="UP000094669">
    <property type="component" value="Unassembled WGS sequence"/>
</dbReference>
<comment type="caution">
    <text evidence="1">The sequence shown here is derived from an EMBL/GenBank/DDBJ whole genome shotgun (WGS) entry which is preliminary data.</text>
</comment>
<reference evidence="1" key="1">
    <citation type="submission" date="2018-01" db="EMBL/GenBank/DDBJ databases">
        <title>Genomic characterization of Leptospira inadai serogroup Lyme isolated from captured rat in Brazil and comparative analysis with human reference strain.</title>
        <authorList>
            <person name="Moreno L.Z."/>
            <person name="Loureiro A.P."/>
            <person name="Miraglia F."/>
            <person name="Kremer F.S."/>
            <person name="Eslabao M.R."/>
            <person name="Dellagostin O.A."/>
            <person name="Lilenbaum W."/>
            <person name="Moreno A.M."/>
        </authorList>
    </citation>
    <scope>NUCLEOTIDE SEQUENCE [LARGE SCALE GENOMIC DNA]</scope>
    <source>
        <strain evidence="1">M34/99</strain>
    </source>
</reference>
<evidence type="ECO:0000313" key="2">
    <source>
        <dbReference type="Proteomes" id="UP000094669"/>
    </source>
</evidence>
<keyword evidence="2" id="KW-1185">Reference proteome</keyword>
<name>A0ABX4YD90_9LEPT</name>
<proteinExistence type="predicted"/>
<organism evidence="1 2">
    <name type="scientific">Leptospira inadai serovar Lyme</name>
    <dbReference type="NCBI Taxonomy" id="293084"/>
    <lineage>
        <taxon>Bacteria</taxon>
        <taxon>Pseudomonadati</taxon>
        <taxon>Spirochaetota</taxon>
        <taxon>Spirochaetia</taxon>
        <taxon>Leptospirales</taxon>
        <taxon>Leptospiraceae</taxon>
        <taxon>Leptospira</taxon>
    </lineage>
</organism>
<gene>
    <name evidence="1" type="ORF">BES34_019980</name>
</gene>
<protein>
    <submittedName>
        <fullName evidence="1">Uncharacterized protein</fullName>
    </submittedName>
</protein>
<dbReference type="EMBL" id="MCRM02000035">
    <property type="protein sequence ID" value="PNV72111.1"/>
    <property type="molecule type" value="Genomic_DNA"/>
</dbReference>
<accession>A0ABX4YD90</accession>
<sequence length="130" mass="15070">MNRPYLLEFSSIEEAIQKAFHDIALIHEELEPALYFRIEWVIDKFGFEENYSYPKEKSEFAASNPAMPFDAFAEFVQGIIPKNATDLIRSKIKLIFYDSRRSSTTAIAEYEIKRIDFISGASVYLKRISA</sequence>
<evidence type="ECO:0000313" key="1">
    <source>
        <dbReference type="EMBL" id="PNV72111.1"/>
    </source>
</evidence>